<accession>A0A3A6PPT9</accession>
<organism evidence="3 4">
    <name type="scientific">Halonotius aquaticus</name>
    <dbReference type="NCBI Taxonomy" id="2216978"/>
    <lineage>
        <taxon>Archaea</taxon>
        <taxon>Methanobacteriati</taxon>
        <taxon>Methanobacteriota</taxon>
        <taxon>Stenosarchaea group</taxon>
        <taxon>Halobacteria</taxon>
        <taxon>Halobacteriales</taxon>
        <taxon>Haloferacaceae</taxon>
        <taxon>Halonotius</taxon>
    </lineage>
</organism>
<sequence length="177" mass="18692">MKLDDTHIAMLVGPGFEDLEFWAVYMRMQEEGATIDVVGTEAGVEYTGKSGGLTAETELAAADVDPTAVDAVLVPGGWTPDKIRRDESVCALVREAHEAGKIIGLICHAGLVGISAGIVEGSDATGSQGIKDDLINAGANWVDEPAFRDGNIVWGRVVADIPDYNRVLVETLAEHSS</sequence>
<comment type="caution">
    <text evidence="3">The sequence shown here is derived from an EMBL/GenBank/DDBJ whole genome shotgun (WGS) entry which is preliminary data.</text>
</comment>
<evidence type="ECO:0000256" key="1">
    <source>
        <dbReference type="ARBA" id="ARBA00008542"/>
    </source>
</evidence>
<keyword evidence="4" id="KW-1185">Reference proteome</keyword>
<dbReference type="Gene3D" id="3.40.50.880">
    <property type="match status" value="1"/>
</dbReference>
<keyword evidence="3" id="KW-0315">Glutamine amidotransferase</keyword>
<name>A0A3A6PPT9_9EURY</name>
<protein>
    <submittedName>
        <fullName evidence="3">Type 1 glutamine amidotransferase</fullName>
    </submittedName>
</protein>
<evidence type="ECO:0000259" key="2">
    <source>
        <dbReference type="Pfam" id="PF01965"/>
    </source>
</evidence>
<dbReference type="InterPro" id="IPR006286">
    <property type="entry name" value="C56_PfpI-like"/>
</dbReference>
<evidence type="ECO:0000313" key="3">
    <source>
        <dbReference type="EMBL" id="RJX43648.1"/>
    </source>
</evidence>
<dbReference type="RefSeq" id="WP_120102214.1">
    <property type="nucleotide sequence ID" value="NZ_QKNY01000007.1"/>
</dbReference>
<dbReference type="AlphaFoldDB" id="A0A3A6PPT9"/>
<dbReference type="InterPro" id="IPR002818">
    <property type="entry name" value="DJ-1/PfpI"/>
</dbReference>
<dbReference type="EMBL" id="QKNY01000007">
    <property type="protein sequence ID" value="RJX43648.1"/>
    <property type="molecule type" value="Genomic_DNA"/>
</dbReference>
<feature type="domain" description="DJ-1/PfpI" evidence="2">
    <location>
        <begin position="8"/>
        <end position="170"/>
    </location>
</feature>
<dbReference type="PROSITE" id="PS51276">
    <property type="entry name" value="PEPTIDASE_C56_PFPI"/>
    <property type="match status" value="1"/>
</dbReference>
<dbReference type="Pfam" id="PF01965">
    <property type="entry name" value="DJ-1_PfpI"/>
    <property type="match status" value="1"/>
</dbReference>
<evidence type="ECO:0000313" key="4">
    <source>
        <dbReference type="Proteomes" id="UP000276588"/>
    </source>
</evidence>
<gene>
    <name evidence="3" type="ORF">DM826_05195</name>
</gene>
<dbReference type="OrthoDB" id="82036at2157"/>
<dbReference type="SUPFAM" id="SSF52317">
    <property type="entry name" value="Class I glutamine amidotransferase-like"/>
    <property type="match status" value="1"/>
</dbReference>
<dbReference type="Proteomes" id="UP000276588">
    <property type="component" value="Unassembled WGS sequence"/>
</dbReference>
<reference evidence="3 4" key="1">
    <citation type="submission" date="2018-06" db="EMBL/GenBank/DDBJ databases">
        <title>Halonotius sp. F13-13 a new haloarchaeeon isolated from a solar saltern from Isla Cristina, Huelva, Spain.</title>
        <authorList>
            <person name="Duran-Viseras A."/>
            <person name="Sanchez-Porro C."/>
            <person name="Ventosa A."/>
        </authorList>
    </citation>
    <scope>NUCLEOTIDE SEQUENCE [LARGE SCALE GENOMIC DNA]</scope>
    <source>
        <strain evidence="3 4">F13-13</strain>
    </source>
</reference>
<dbReference type="InterPro" id="IPR029062">
    <property type="entry name" value="Class_I_gatase-like"/>
</dbReference>
<keyword evidence="3" id="KW-0808">Transferase</keyword>
<proteinExistence type="inferred from homology"/>
<dbReference type="PANTHER" id="PTHR42733">
    <property type="entry name" value="DJ-1 PROTEIN"/>
    <property type="match status" value="1"/>
</dbReference>
<comment type="similarity">
    <text evidence="1">Belongs to the peptidase C56 family.</text>
</comment>
<dbReference type="CDD" id="cd03134">
    <property type="entry name" value="GATase1_PfpI_like"/>
    <property type="match status" value="1"/>
</dbReference>
<dbReference type="GO" id="GO:0016740">
    <property type="term" value="F:transferase activity"/>
    <property type="evidence" value="ECO:0007669"/>
    <property type="project" value="UniProtKB-KW"/>
</dbReference>
<dbReference type="PANTHER" id="PTHR42733:SF13">
    <property type="entry name" value="DJ-1_PFPI DOMAIN-CONTAINING PROTEIN"/>
    <property type="match status" value="1"/>
</dbReference>